<dbReference type="PANTHER" id="PTHR30008">
    <property type="entry name" value="EXODEOXYRIBONUCLEASE 7 LARGE SUBUNIT"/>
    <property type="match status" value="1"/>
</dbReference>
<evidence type="ECO:0000313" key="9">
    <source>
        <dbReference type="EMBL" id="CAB4804186.1"/>
    </source>
</evidence>
<reference evidence="11" key="1">
    <citation type="submission" date="2020-05" db="EMBL/GenBank/DDBJ databases">
        <authorList>
            <person name="Chiriac C."/>
            <person name="Salcher M."/>
            <person name="Ghai R."/>
            <person name="Kavagutti S V."/>
        </authorList>
    </citation>
    <scope>NUCLEOTIDE SEQUENCE</scope>
</reference>
<dbReference type="InterPro" id="IPR003753">
    <property type="entry name" value="Exonuc_VII_L"/>
</dbReference>
<dbReference type="Pfam" id="PF13742">
    <property type="entry name" value="tRNA_anti_2"/>
    <property type="match status" value="1"/>
</dbReference>
<dbReference type="InterPro" id="IPR020579">
    <property type="entry name" value="Exonuc_VII_lsu_C"/>
</dbReference>
<dbReference type="EMBL" id="CAFAAV010000013">
    <property type="protein sequence ID" value="CAB4804186.1"/>
    <property type="molecule type" value="Genomic_DNA"/>
</dbReference>
<evidence type="ECO:0000256" key="4">
    <source>
        <dbReference type="ARBA" id="ARBA00022839"/>
    </source>
</evidence>
<feature type="domain" description="Exonuclease VII large subunit C-terminal" evidence="5">
    <location>
        <begin position="135"/>
        <end position="312"/>
    </location>
</feature>
<evidence type="ECO:0000259" key="6">
    <source>
        <dbReference type="Pfam" id="PF13742"/>
    </source>
</evidence>
<protein>
    <submittedName>
        <fullName evidence="11">Unannotated protein</fullName>
    </submittedName>
</protein>
<dbReference type="GO" id="GO:0009318">
    <property type="term" value="C:exodeoxyribonuclease VII complex"/>
    <property type="evidence" value="ECO:0007669"/>
    <property type="project" value="InterPro"/>
</dbReference>
<dbReference type="GO" id="GO:0008855">
    <property type="term" value="F:exodeoxyribonuclease VII activity"/>
    <property type="evidence" value="ECO:0007669"/>
    <property type="project" value="InterPro"/>
</dbReference>
<organism evidence="11">
    <name type="scientific">freshwater metagenome</name>
    <dbReference type="NCBI Taxonomy" id="449393"/>
    <lineage>
        <taxon>unclassified sequences</taxon>
        <taxon>metagenomes</taxon>
        <taxon>ecological metagenomes</taxon>
    </lineage>
</organism>
<dbReference type="GO" id="GO:0003676">
    <property type="term" value="F:nucleic acid binding"/>
    <property type="evidence" value="ECO:0007669"/>
    <property type="project" value="InterPro"/>
</dbReference>
<evidence type="ECO:0000256" key="3">
    <source>
        <dbReference type="ARBA" id="ARBA00022801"/>
    </source>
</evidence>
<dbReference type="PANTHER" id="PTHR30008:SF0">
    <property type="entry name" value="EXODEOXYRIBONUCLEASE 7 LARGE SUBUNIT"/>
    <property type="match status" value="1"/>
</dbReference>
<proteinExistence type="predicted"/>
<evidence type="ECO:0000313" key="7">
    <source>
        <dbReference type="EMBL" id="CAB4363156.1"/>
    </source>
</evidence>
<evidence type="ECO:0000313" key="11">
    <source>
        <dbReference type="EMBL" id="CAB4998956.1"/>
    </source>
</evidence>
<accession>A0A6J7P0J2</accession>
<sequence length="410" mass="44648">MSEETTFSVSELADEINGVLRRSFADGVWVRGEIQGWSPRGVHTYFRLVEETPSGKASLNVQFFANAQAKVKPLLMQHGLQLADGLKVRIFGRLDFFAPSGQLGLKMTGIDPRFTLGELALQRDDVVRRLVASGLYDRNRQVVLSPVPLRVGVVTSLTSAAWADFQHEIERSGLGFILRTIDVHVQGEYAVGEVTAALRTLGRRADLDAIAVIRGGGSRSELTTFDHETIATEIAKCPLPVFTGIGHEIDRAIADEVAHSALKTPTACAAALVERVLEFWNAAEGQWSAITQRAELGVAAADAEVAAVAQGIRHRVVAAVERGDERMVQRAHRLTAGVDRQTERAVMHLDAVAHRVRLLDPTNTMARGWSITRTADGRTVRTAAELQPGDEIVTTFASGTARSRVEETHP</sequence>
<dbReference type="NCBIfam" id="TIGR00237">
    <property type="entry name" value="xseA"/>
    <property type="match status" value="1"/>
</dbReference>
<evidence type="ECO:0000313" key="8">
    <source>
        <dbReference type="EMBL" id="CAB4729714.1"/>
    </source>
</evidence>
<name>A0A6J7P0J2_9ZZZZ</name>
<dbReference type="EMBL" id="CAEZYF010000012">
    <property type="protein sequence ID" value="CAB4729714.1"/>
    <property type="molecule type" value="Genomic_DNA"/>
</dbReference>
<evidence type="ECO:0000256" key="1">
    <source>
        <dbReference type="ARBA" id="ARBA00022490"/>
    </source>
</evidence>
<keyword evidence="4" id="KW-0269">Exonuclease</keyword>
<dbReference type="InterPro" id="IPR025824">
    <property type="entry name" value="OB-fold_nuc-bd_dom"/>
</dbReference>
<evidence type="ECO:0000313" key="10">
    <source>
        <dbReference type="EMBL" id="CAB4921602.1"/>
    </source>
</evidence>
<dbReference type="EMBL" id="CAFBMT010000004">
    <property type="protein sequence ID" value="CAB4921602.1"/>
    <property type="molecule type" value="Genomic_DNA"/>
</dbReference>
<keyword evidence="3" id="KW-0378">Hydrolase</keyword>
<dbReference type="EMBL" id="CAESGF010000004">
    <property type="protein sequence ID" value="CAB4363156.1"/>
    <property type="molecule type" value="Genomic_DNA"/>
</dbReference>
<dbReference type="EMBL" id="CAFBOL010000058">
    <property type="protein sequence ID" value="CAB4998956.1"/>
    <property type="molecule type" value="Genomic_DNA"/>
</dbReference>
<evidence type="ECO:0000256" key="2">
    <source>
        <dbReference type="ARBA" id="ARBA00022722"/>
    </source>
</evidence>
<dbReference type="GO" id="GO:0006308">
    <property type="term" value="P:DNA catabolic process"/>
    <property type="evidence" value="ECO:0007669"/>
    <property type="project" value="InterPro"/>
</dbReference>
<dbReference type="Pfam" id="PF02601">
    <property type="entry name" value="Exonuc_VII_L"/>
    <property type="match status" value="1"/>
</dbReference>
<keyword evidence="1" id="KW-0963">Cytoplasm</keyword>
<dbReference type="CDD" id="cd04489">
    <property type="entry name" value="ExoVII_LU_OBF"/>
    <property type="match status" value="1"/>
</dbReference>
<feature type="domain" description="OB-fold nucleic acid binding" evidence="6">
    <location>
        <begin position="7"/>
        <end position="110"/>
    </location>
</feature>
<evidence type="ECO:0000259" key="5">
    <source>
        <dbReference type="Pfam" id="PF02601"/>
    </source>
</evidence>
<dbReference type="AlphaFoldDB" id="A0A6J7P0J2"/>
<keyword evidence="2" id="KW-0540">Nuclease</keyword>
<gene>
    <name evidence="8" type="ORF">UFOPK2656_02022</name>
    <name evidence="9" type="ORF">UFOPK3099_00304</name>
    <name evidence="10" type="ORF">UFOPK3651_00890</name>
    <name evidence="11" type="ORF">UFOPK3931_02005</name>
    <name evidence="7" type="ORF">UFOPK4189_00935</name>
</gene>